<proteinExistence type="predicted"/>
<reference evidence="1" key="1">
    <citation type="submission" date="2014-11" db="EMBL/GenBank/DDBJ databases">
        <authorList>
            <person name="Amaro Gonzalez C."/>
        </authorList>
    </citation>
    <scope>NUCLEOTIDE SEQUENCE</scope>
</reference>
<sequence>MCILLVFTVAFIHFPKISNVQMSVGKCS</sequence>
<dbReference type="AlphaFoldDB" id="A0A0E9XXQ7"/>
<accession>A0A0E9XXQ7</accession>
<dbReference type="EMBL" id="GBXM01001148">
    <property type="protein sequence ID" value="JAI07430.1"/>
    <property type="molecule type" value="Transcribed_RNA"/>
</dbReference>
<reference evidence="1" key="2">
    <citation type="journal article" date="2015" name="Fish Shellfish Immunol.">
        <title>Early steps in the European eel (Anguilla anguilla)-Vibrio vulnificus interaction in the gills: Role of the RtxA13 toxin.</title>
        <authorList>
            <person name="Callol A."/>
            <person name="Pajuelo D."/>
            <person name="Ebbesson L."/>
            <person name="Teles M."/>
            <person name="MacKenzie S."/>
            <person name="Amaro C."/>
        </authorList>
    </citation>
    <scope>NUCLEOTIDE SEQUENCE</scope>
</reference>
<evidence type="ECO:0000313" key="1">
    <source>
        <dbReference type="EMBL" id="JAI07430.1"/>
    </source>
</evidence>
<protein>
    <submittedName>
        <fullName evidence="1">Uncharacterized protein</fullName>
    </submittedName>
</protein>
<organism evidence="1">
    <name type="scientific">Anguilla anguilla</name>
    <name type="common">European freshwater eel</name>
    <name type="synonym">Muraena anguilla</name>
    <dbReference type="NCBI Taxonomy" id="7936"/>
    <lineage>
        <taxon>Eukaryota</taxon>
        <taxon>Metazoa</taxon>
        <taxon>Chordata</taxon>
        <taxon>Craniata</taxon>
        <taxon>Vertebrata</taxon>
        <taxon>Euteleostomi</taxon>
        <taxon>Actinopterygii</taxon>
        <taxon>Neopterygii</taxon>
        <taxon>Teleostei</taxon>
        <taxon>Anguilliformes</taxon>
        <taxon>Anguillidae</taxon>
        <taxon>Anguilla</taxon>
    </lineage>
</organism>
<name>A0A0E9XXQ7_ANGAN</name>